<organism evidence="3 4">
    <name type="scientific">Lysobacter hankyongensis</name>
    <dbReference type="NCBI Taxonomy" id="1176535"/>
    <lineage>
        <taxon>Bacteria</taxon>
        <taxon>Pseudomonadati</taxon>
        <taxon>Pseudomonadota</taxon>
        <taxon>Gammaproteobacteria</taxon>
        <taxon>Lysobacterales</taxon>
        <taxon>Lysobacteraceae</taxon>
        <taxon>Lysobacter</taxon>
    </lineage>
</organism>
<dbReference type="InterPro" id="IPR001789">
    <property type="entry name" value="Sig_transdc_resp-reg_receiver"/>
</dbReference>
<dbReference type="Gene3D" id="3.40.50.2300">
    <property type="match status" value="1"/>
</dbReference>
<keyword evidence="1" id="KW-0597">Phosphoprotein</keyword>
<dbReference type="PROSITE" id="PS50110">
    <property type="entry name" value="RESPONSE_REGULATORY"/>
    <property type="match status" value="1"/>
</dbReference>
<evidence type="ECO:0000313" key="4">
    <source>
        <dbReference type="Proteomes" id="UP001499959"/>
    </source>
</evidence>
<evidence type="ECO:0000313" key="3">
    <source>
        <dbReference type="EMBL" id="GAA4796331.1"/>
    </source>
</evidence>
<sequence length="372" mass="42192">MWRILCVEDDEAVALNLVDFFSEWYDDNPFGADGIEVVIERSFESAIRRLKNEHFDLVTLDLHGTGDPDPLSTAGDNADQEGMRVLKSLREVRFLPVIFYTGFAERIKSIETGVVRVVKKGEDDPQGLRSAARKIYDTGLPRLLRQIDSEKREYMWDTVDRYWSDVGAESAESDLAYLLARRLAARFNRDSVKELLGHKPGAARPVEMYIYPPIDRKIKTGCIFKDEGGSHWVVVTPACDFAQANAEHVLLVGADDLANEKRFIAWQATAKWKGVGEPPSKPDGAAWNKLTALMRNNGGDRWRFLPGTFFLPNLVVDIQKLNQLPLADMERKKVICQLDSPYIEELMLHFSRYYGRIGTPDLDPTELVEKLA</sequence>
<protein>
    <recommendedName>
        <fullName evidence="2">Response regulatory domain-containing protein</fullName>
    </recommendedName>
</protein>
<comment type="caution">
    <text evidence="3">The sequence shown here is derived from an EMBL/GenBank/DDBJ whole genome shotgun (WGS) entry which is preliminary data.</text>
</comment>
<evidence type="ECO:0000259" key="2">
    <source>
        <dbReference type="PROSITE" id="PS50110"/>
    </source>
</evidence>
<name>A0ABP9BJE8_9GAMM</name>
<gene>
    <name evidence="3" type="ORF">GCM10023307_22800</name>
</gene>
<proteinExistence type="predicted"/>
<dbReference type="RefSeq" id="WP_345303446.1">
    <property type="nucleotide sequence ID" value="NZ_BAABJE010000010.1"/>
</dbReference>
<dbReference type="InterPro" id="IPR011006">
    <property type="entry name" value="CheY-like_superfamily"/>
</dbReference>
<reference evidence="4" key="1">
    <citation type="journal article" date="2019" name="Int. J. Syst. Evol. Microbiol.">
        <title>The Global Catalogue of Microorganisms (GCM) 10K type strain sequencing project: providing services to taxonomists for standard genome sequencing and annotation.</title>
        <authorList>
            <consortium name="The Broad Institute Genomics Platform"/>
            <consortium name="The Broad Institute Genome Sequencing Center for Infectious Disease"/>
            <person name="Wu L."/>
            <person name="Ma J."/>
        </authorList>
    </citation>
    <scope>NUCLEOTIDE SEQUENCE [LARGE SCALE GENOMIC DNA]</scope>
    <source>
        <strain evidence="4">JCM 18204</strain>
    </source>
</reference>
<feature type="modified residue" description="4-aspartylphosphate" evidence="1">
    <location>
        <position position="61"/>
    </location>
</feature>
<dbReference type="Proteomes" id="UP001499959">
    <property type="component" value="Unassembled WGS sequence"/>
</dbReference>
<accession>A0ABP9BJE8</accession>
<keyword evidence="4" id="KW-1185">Reference proteome</keyword>
<evidence type="ECO:0000256" key="1">
    <source>
        <dbReference type="PROSITE-ProRule" id="PRU00169"/>
    </source>
</evidence>
<dbReference type="CDD" id="cd00156">
    <property type="entry name" value="REC"/>
    <property type="match status" value="1"/>
</dbReference>
<feature type="domain" description="Response regulatory" evidence="2">
    <location>
        <begin position="3"/>
        <end position="135"/>
    </location>
</feature>
<dbReference type="SMART" id="SM00448">
    <property type="entry name" value="REC"/>
    <property type="match status" value="1"/>
</dbReference>
<dbReference type="SUPFAM" id="SSF52172">
    <property type="entry name" value="CheY-like"/>
    <property type="match status" value="1"/>
</dbReference>
<dbReference type="EMBL" id="BAABJE010000010">
    <property type="protein sequence ID" value="GAA4796331.1"/>
    <property type="molecule type" value="Genomic_DNA"/>
</dbReference>